<dbReference type="InterPro" id="IPR011836">
    <property type="entry name" value="YhdP"/>
</dbReference>
<dbReference type="Proteomes" id="UP000030675">
    <property type="component" value="Unassembled WGS sequence"/>
</dbReference>
<sequence>MWLVVIGAVTLAVLISAIRLLLPHIDNYRQPLTQWLSQQTHTSISVSHIDGHWRPAGPEITLTQLAVAEHDDDTPLVEVGRSEIYFDFWRSVLTFRPVFKTVQIAQFDFDVTKLPQTSSTNTSSDVSLAKRLEQLFFTRIDDVVLKDATITVPSPSGKPLKLAVKQLNWRNDDGHHLAQGSVGVVDRQLGKIEVRLDMKEEGGLSSLSGILYLKGQSVSVTPWLSKKFAGVADITDSSIGLQAWLTLDQGTIESAILQLANSHIDWITNKKPHQIVIEKGLVALQPEKINKQQQVWRVDTEKFDLATDGIAWPQFDIAAQFALNGQHQLANWKATLTNIELERLLPLTSFLPKTSSATEAIKQLQPTGSITNIRVAGNAKKAPHFSFDVDDLAFKQWQLLPGINKLHAHVAGDTTKGVVALRVDDDALPYGTVFPKPLNINKADIDAYWYRDENSTTLWSDKLNVVTPDLQAKGQFRLDFYSNAPTWLAFYGEASVKDAGQTWRYLPRPALGNKLTHYLATAIKGGTVKDAKLLWFGPLNTFPYPKHDGIFKVDVPLKKAKFQFDPHWPLLADLDLDLGFKNDRMTINASHVKTMSAIGSNVVGDAKLAKDGHLKLALNIAAQGKDVTNYMLATPLADSVGSTLQTVAVNGPVSAKLNLDIPFDGSDVDAKGEVFFKDNRIDLATPPLTVDHAQGSLTFDNEKIEAKDLNGKLFDQPIKLGFTGNTVEDGHYRVNVDVAGDWQVARLQPYVPAQLLKYLSGTSAWKTAVQVDLKDDSFAYNVKSVLPLAHIKSDLPYPLHHQPKLNQSQFMTVKVDGNAQGFDGQLQLPDTAYQAHVNLINGKPQLAASDLMIGKKELKSSLGIGHVVNVDTNTFDIDPWIALVSLWHQSSLNKKPAGNDFTLPIPNKITAKVKQLTLGGLVWNDVDLVARHGRQWSLKVDSRQAAGYITWDMKGAVNAIFKRLHVNVPLWDKKSASSSASSATVVNKAQVEKTKLLSSPIVTAADRHIMSSIPAIDLTVSDAWLQGYRLGQVSAAITKSPNALTLKKLSVSAGNINLDANGRWSFKDDRNHTNLDFTVKGKNSSDLLHRFGIEGGVQNASFDTQVSASWLGSPWAMERRTLNGKVTTDIGKGLVSGAFGAGRLLGLFSLDSIIRKMQLDFSGVFDNGLAFNYIQGAGVIKQGIFQSDNIKMQALAGDMYIKGKVNLVNETVDANVKFIPDFTSGLPVLTAFAVAPQTALYVFAISTVLSPVLDVITQVNYQVTGPIGSPNVVERSRLSGEYTVPEE</sequence>
<organism evidence="2 3">
    <name type="scientific">Photobacterium leiognathi lrivu.4.1</name>
    <dbReference type="NCBI Taxonomy" id="1248232"/>
    <lineage>
        <taxon>Bacteria</taxon>
        <taxon>Pseudomonadati</taxon>
        <taxon>Pseudomonadota</taxon>
        <taxon>Gammaproteobacteria</taxon>
        <taxon>Vibrionales</taxon>
        <taxon>Vibrionaceae</taxon>
        <taxon>Photobacterium</taxon>
    </lineage>
</organism>
<dbReference type="PANTHER" id="PTHR38690">
    <property type="entry name" value="PROTEASE-RELATED"/>
    <property type="match status" value="1"/>
</dbReference>
<feature type="domain" description="YhdP central" evidence="1">
    <location>
        <begin position="1"/>
        <end position="1272"/>
    </location>
</feature>
<evidence type="ECO:0000313" key="2">
    <source>
        <dbReference type="EMBL" id="GAD30919.1"/>
    </source>
</evidence>
<gene>
    <name evidence="2" type="ORF">PLEI_2575</name>
</gene>
<dbReference type="EMBL" id="DF196819">
    <property type="protein sequence ID" value="GAD30919.1"/>
    <property type="molecule type" value="Genomic_DNA"/>
</dbReference>
<dbReference type="eggNOG" id="COG3164">
    <property type="taxonomic scope" value="Bacteria"/>
</dbReference>
<name>A0A0U1P8L7_PHOLE</name>
<evidence type="ECO:0000259" key="1">
    <source>
        <dbReference type="Pfam" id="PF13116"/>
    </source>
</evidence>
<dbReference type="NCBIfam" id="TIGR02099">
    <property type="entry name" value="YhdP family protein"/>
    <property type="match status" value="1"/>
</dbReference>
<evidence type="ECO:0000313" key="3">
    <source>
        <dbReference type="Proteomes" id="UP000030675"/>
    </source>
</evidence>
<dbReference type="Pfam" id="PF13116">
    <property type="entry name" value="YhdP"/>
    <property type="match status" value="1"/>
</dbReference>
<proteinExistence type="predicted"/>
<accession>A0A0U1P8L7</accession>
<dbReference type="PANTHER" id="PTHR38690:SF1">
    <property type="entry name" value="PROTEASE"/>
    <property type="match status" value="1"/>
</dbReference>
<reference evidence="3" key="1">
    <citation type="submission" date="2012-12" db="EMBL/GenBank/DDBJ databases">
        <title>Genome Sequence of Photobacterium leiognathi lrivu.4.1.</title>
        <authorList>
            <person name="Urbanczyk H."/>
            <person name="Ogura Y."/>
            <person name="Hayashi T."/>
            <person name="Dunlap P.V."/>
        </authorList>
    </citation>
    <scope>NUCLEOTIDE SEQUENCE [LARGE SCALE GENOMIC DNA]</scope>
    <source>
        <strain evidence="3">lrivu.4.1</strain>
    </source>
</reference>
<protein>
    <submittedName>
        <fullName evidence="2">Putative exported protein</fullName>
    </submittedName>
</protein>
<dbReference type="HOGENOM" id="CLU_003522_0_0_6"/>
<dbReference type="InterPro" id="IPR025263">
    <property type="entry name" value="YhdP_central"/>
</dbReference>